<accession>A0A4S4BYE0</accession>
<dbReference type="InterPro" id="IPR005131">
    <property type="entry name" value="Ser_deHydtase_bsu"/>
</dbReference>
<keyword evidence="15" id="KW-1185">Reference proteome</keyword>
<evidence type="ECO:0000259" key="13">
    <source>
        <dbReference type="PROSITE" id="PS51671"/>
    </source>
</evidence>
<dbReference type="Proteomes" id="UP000310636">
    <property type="component" value="Unassembled WGS sequence"/>
</dbReference>
<evidence type="ECO:0000256" key="7">
    <source>
        <dbReference type="ARBA" id="ARBA00023004"/>
    </source>
</evidence>
<dbReference type="InterPro" id="IPR045865">
    <property type="entry name" value="ACT-like_dom_sf"/>
</dbReference>
<gene>
    <name evidence="14" type="primary">sdaAB</name>
    <name evidence="14" type="ORF">E6C55_10325</name>
</gene>
<dbReference type="UniPathway" id="UPA00138"/>
<evidence type="ECO:0000256" key="3">
    <source>
        <dbReference type="ARBA" id="ARBA00008636"/>
    </source>
</evidence>
<dbReference type="SUPFAM" id="SSF55021">
    <property type="entry name" value="ACT-like"/>
    <property type="match status" value="1"/>
</dbReference>
<dbReference type="Gene3D" id="3.30.70.260">
    <property type="match status" value="1"/>
</dbReference>
<protein>
    <recommendedName>
        <fullName evidence="11">L-serine deaminase</fullName>
    </recommendedName>
</protein>
<keyword evidence="4 11" id="KW-0312">Gluconeogenesis</keyword>
<dbReference type="InterPro" id="IPR002912">
    <property type="entry name" value="ACT_dom"/>
</dbReference>
<dbReference type="CDD" id="cd04903">
    <property type="entry name" value="ACT_LSD"/>
    <property type="match status" value="1"/>
</dbReference>
<dbReference type="GO" id="GO:0006094">
    <property type="term" value="P:gluconeogenesis"/>
    <property type="evidence" value="ECO:0007669"/>
    <property type="project" value="UniProtKB-UniRule"/>
</dbReference>
<evidence type="ECO:0000256" key="10">
    <source>
        <dbReference type="ARBA" id="ARBA00049406"/>
    </source>
</evidence>
<dbReference type="PANTHER" id="PTHR30182:SF12">
    <property type="entry name" value="L-SERINE DEHYDRATASE, BETA CHAIN-RELATED"/>
    <property type="match status" value="1"/>
</dbReference>
<keyword evidence="6 11" id="KW-0479">Metal-binding</keyword>
<evidence type="ECO:0000313" key="14">
    <source>
        <dbReference type="EMBL" id="THF80276.1"/>
    </source>
</evidence>
<comment type="cofactor">
    <cofactor evidence="1 12">
        <name>[4Fe-4S] cluster</name>
        <dbReference type="ChEBI" id="CHEBI:49883"/>
    </cofactor>
</comment>
<dbReference type="InterPro" id="IPR029009">
    <property type="entry name" value="ASB_dom_sf"/>
</dbReference>
<dbReference type="RefSeq" id="WP_136369713.1">
    <property type="nucleotide sequence ID" value="NZ_SSOB01000011.1"/>
</dbReference>
<evidence type="ECO:0000256" key="4">
    <source>
        <dbReference type="ARBA" id="ARBA00022432"/>
    </source>
</evidence>
<sequence>MRFKDVFSIIGPSMIGPSSSHTAGAARIGRSARQALGEPPLEAVVSLYGSFAETYRGHGTDVALVSGLLDYGTDDERIPDALRLAEESGLKVSFRAETRPEVHPNTVSLLLRGAIGEVRVKGCSIGGGNIEIVGIDRFDVKFSAIQPTLLVFHADRSGMIAEMSAILMGAQVNISHMQVDRESRNGAALTVIECDQLPGDEELKRIAAIAGVRRVRLIDLAAKKDGIE</sequence>
<evidence type="ECO:0000256" key="8">
    <source>
        <dbReference type="ARBA" id="ARBA00023014"/>
    </source>
</evidence>
<evidence type="ECO:0000256" key="2">
    <source>
        <dbReference type="ARBA" id="ARBA00004742"/>
    </source>
</evidence>
<dbReference type="Pfam" id="PF03315">
    <property type="entry name" value="SDH_beta"/>
    <property type="match status" value="1"/>
</dbReference>
<dbReference type="GO" id="GO:0051539">
    <property type="term" value="F:4 iron, 4 sulfur cluster binding"/>
    <property type="evidence" value="ECO:0007669"/>
    <property type="project" value="UniProtKB-UniRule"/>
</dbReference>
<evidence type="ECO:0000256" key="6">
    <source>
        <dbReference type="ARBA" id="ARBA00022723"/>
    </source>
</evidence>
<dbReference type="EMBL" id="SSOB01000011">
    <property type="protein sequence ID" value="THF80276.1"/>
    <property type="molecule type" value="Genomic_DNA"/>
</dbReference>
<keyword evidence="5 11" id="KW-0004">4Fe-4S</keyword>
<dbReference type="PIRSF" id="PIRSF036692">
    <property type="entry name" value="SDH_B"/>
    <property type="match status" value="1"/>
</dbReference>
<evidence type="ECO:0000256" key="1">
    <source>
        <dbReference type="ARBA" id="ARBA00001966"/>
    </source>
</evidence>
<dbReference type="Gene3D" id="3.30.1330.90">
    <property type="entry name" value="D-3-phosphoglycerate dehydrogenase, domain 3"/>
    <property type="match status" value="1"/>
</dbReference>
<dbReference type="GO" id="GO:0003941">
    <property type="term" value="F:L-serine ammonia-lyase activity"/>
    <property type="evidence" value="ECO:0007669"/>
    <property type="project" value="UniProtKB-UniRule"/>
</dbReference>
<dbReference type="Pfam" id="PF01842">
    <property type="entry name" value="ACT"/>
    <property type="match status" value="1"/>
</dbReference>
<dbReference type="InterPro" id="IPR051318">
    <property type="entry name" value="Fe-S_L-Ser"/>
</dbReference>
<dbReference type="AlphaFoldDB" id="A0A4S4BYE0"/>
<dbReference type="GO" id="GO:0046872">
    <property type="term" value="F:metal ion binding"/>
    <property type="evidence" value="ECO:0007669"/>
    <property type="project" value="UniProtKB-UniRule"/>
</dbReference>
<evidence type="ECO:0000256" key="12">
    <source>
        <dbReference type="RuleBase" id="RU366059"/>
    </source>
</evidence>
<dbReference type="OrthoDB" id="9813137at2"/>
<evidence type="ECO:0000256" key="5">
    <source>
        <dbReference type="ARBA" id="ARBA00022485"/>
    </source>
</evidence>
<comment type="pathway">
    <text evidence="2 11">Carbohydrate biosynthesis; gluconeogenesis.</text>
</comment>
<dbReference type="PANTHER" id="PTHR30182">
    <property type="entry name" value="L-SERINE DEHYDRATASE"/>
    <property type="match status" value="1"/>
</dbReference>
<comment type="similarity">
    <text evidence="3 11 12">Belongs to the iron-sulfur dependent L-serine dehydratase family.</text>
</comment>
<keyword evidence="9 11" id="KW-0456">Lyase</keyword>
<feature type="domain" description="ACT" evidence="13">
    <location>
        <begin position="148"/>
        <end position="220"/>
    </location>
</feature>
<dbReference type="NCBIfam" id="TIGR00719">
    <property type="entry name" value="sda_beta"/>
    <property type="match status" value="1"/>
</dbReference>
<reference evidence="14 15" key="1">
    <citation type="submission" date="2019-04" db="EMBL/GenBank/DDBJ databases">
        <title>Cohnella sp. nov. isolated from preserved vegetables.</title>
        <authorList>
            <person name="Lin S.-Y."/>
            <person name="Hung M.-H."/>
            <person name="Young C.-C."/>
        </authorList>
    </citation>
    <scope>NUCLEOTIDE SEQUENCE [LARGE SCALE GENOMIC DNA]</scope>
    <source>
        <strain evidence="14 15">CC-MHH1044</strain>
    </source>
</reference>
<evidence type="ECO:0000313" key="15">
    <source>
        <dbReference type="Proteomes" id="UP000310636"/>
    </source>
</evidence>
<proteinExistence type="inferred from homology"/>
<keyword evidence="7 11" id="KW-0408">Iron</keyword>
<dbReference type="InterPro" id="IPR004643">
    <property type="entry name" value="Fe-S_L-Ser_bsu"/>
</dbReference>
<evidence type="ECO:0000256" key="9">
    <source>
        <dbReference type="ARBA" id="ARBA00023239"/>
    </source>
</evidence>
<evidence type="ECO:0000256" key="11">
    <source>
        <dbReference type="PIRNR" id="PIRNR036692"/>
    </source>
</evidence>
<comment type="catalytic activity">
    <reaction evidence="10 11 12">
        <text>L-serine = pyruvate + NH4(+)</text>
        <dbReference type="Rhea" id="RHEA:19169"/>
        <dbReference type="ChEBI" id="CHEBI:15361"/>
        <dbReference type="ChEBI" id="CHEBI:28938"/>
        <dbReference type="ChEBI" id="CHEBI:33384"/>
        <dbReference type="EC" id="4.3.1.17"/>
    </reaction>
</comment>
<name>A0A4S4BYE0_9BACL</name>
<dbReference type="SUPFAM" id="SSF143548">
    <property type="entry name" value="Serine metabolism enzymes domain"/>
    <property type="match status" value="1"/>
</dbReference>
<keyword evidence="8 11" id="KW-0411">Iron-sulfur</keyword>
<dbReference type="PROSITE" id="PS51671">
    <property type="entry name" value="ACT"/>
    <property type="match status" value="1"/>
</dbReference>
<organism evidence="14 15">
    <name type="scientific">Cohnella fermenti</name>
    <dbReference type="NCBI Taxonomy" id="2565925"/>
    <lineage>
        <taxon>Bacteria</taxon>
        <taxon>Bacillati</taxon>
        <taxon>Bacillota</taxon>
        <taxon>Bacilli</taxon>
        <taxon>Bacillales</taxon>
        <taxon>Paenibacillaceae</taxon>
        <taxon>Cohnella</taxon>
    </lineage>
</organism>
<comment type="caution">
    <text evidence="14">The sequence shown here is derived from an EMBL/GenBank/DDBJ whole genome shotgun (WGS) entry which is preliminary data.</text>
</comment>